<dbReference type="AlphaFoldDB" id="A0A4Z1IE92"/>
<keyword evidence="3" id="KW-1185">Reference proteome</keyword>
<feature type="compositionally biased region" description="Low complexity" evidence="1">
    <location>
        <begin position="81"/>
        <end position="99"/>
    </location>
</feature>
<feature type="region of interest" description="Disordered" evidence="1">
    <location>
        <begin position="1"/>
        <end position="184"/>
    </location>
</feature>
<reference evidence="2 3" key="1">
    <citation type="submission" date="2017-12" db="EMBL/GenBank/DDBJ databases">
        <title>Comparative genomics of Botrytis spp.</title>
        <authorList>
            <person name="Valero-Jimenez C.A."/>
            <person name="Tapia P."/>
            <person name="Veloso J."/>
            <person name="Silva-Moreno E."/>
            <person name="Staats M."/>
            <person name="Valdes J.H."/>
            <person name="Van Kan J.A.L."/>
        </authorList>
    </citation>
    <scope>NUCLEOTIDE SEQUENCE [LARGE SCALE GENOMIC DNA]</scope>
    <source>
        <strain evidence="2 3">MUCL11595</strain>
    </source>
</reference>
<feature type="compositionally biased region" description="Basic residues" evidence="1">
    <location>
        <begin position="16"/>
        <end position="30"/>
    </location>
</feature>
<comment type="caution">
    <text evidence="2">The sequence shown here is derived from an EMBL/GenBank/DDBJ whole genome shotgun (WGS) entry which is preliminary data.</text>
</comment>
<feature type="compositionally biased region" description="Polar residues" evidence="1">
    <location>
        <begin position="126"/>
        <end position="144"/>
    </location>
</feature>
<dbReference type="Proteomes" id="UP000297527">
    <property type="component" value="Unassembled WGS sequence"/>
</dbReference>
<feature type="compositionally biased region" description="Basic residues" evidence="1">
    <location>
        <begin position="156"/>
        <end position="169"/>
    </location>
</feature>
<proteinExistence type="predicted"/>
<accession>A0A4Z1IE92</accession>
<evidence type="ECO:0000313" key="2">
    <source>
        <dbReference type="EMBL" id="TGO59665.1"/>
    </source>
</evidence>
<protein>
    <submittedName>
        <fullName evidence="2">Uncharacterized protein</fullName>
    </submittedName>
</protein>
<feature type="compositionally biased region" description="Polar residues" evidence="1">
    <location>
        <begin position="170"/>
        <end position="184"/>
    </location>
</feature>
<evidence type="ECO:0000313" key="3">
    <source>
        <dbReference type="Proteomes" id="UP000297527"/>
    </source>
</evidence>
<name>A0A4Z1IE92_9HELO</name>
<feature type="compositionally biased region" description="Polar residues" evidence="1">
    <location>
        <begin position="39"/>
        <end position="72"/>
    </location>
</feature>
<evidence type="ECO:0000256" key="1">
    <source>
        <dbReference type="SAM" id="MobiDB-lite"/>
    </source>
</evidence>
<dbReference type="EMBL" id="PQXN01000042">
    <property type="protein sequence ID" value="TGO59665.1"/>
    <property type="molecule type" value="Genomic_DNA"/>
</dbReference>
<organism evidence="2 3">
    <name type="scientific">Botryotinia convoluta</name>
    <dbReference type="NCBI Taxonomy" id="54673"/>
    <lineage>
        <taxon>Eukaryota</taxon>
        <taxon>Fungi</taxon>
        <taxon>Dikarya</taxon>
        <taxon>Ascomycota</taxon>
        <taxon>Pezizomycotina</taxon>
        <taxon>Leotiomycetes</taxon>
        <taxon>Helotiales</taxon>
        <taxon>Sclerotiniaceae</taxon>
        <taxon>Botryotinia</taxon>
    </lineage>
</organism>
<gene>
    <name evidence="2" type="ORF">BCON_0042g00330</name>
</gene>
<sequence length="344" mass="37614">MPKTRAALKSTPNLKQKLKTKMKTKVKTKLKTTPVGRNAKSTPENLKSKSTPTPKAKITRNSRLNADTSPEIANSKKHAESTPNPTSTPKLTTKTRTSSARQNNLDTKLHKRRSSETTNSKKDIKSITNPISIPKTKLNTSSVRRTTKPNPEKSKSKLKSTPKAKRSQHSKVNADTSPEIANSKKNAEVLTPTINAETIFEIQDSDADDDIDVDIDDNSDEVGDTNATPKFIPMHSSTLDATLNIMGLIPDFTAGRASPHLGDLMQLVSEAEPEPALGLDPGLGNQVTGDGIVLSPDLYLDADMDMEINMNIYAELNTSPLHTSWKGMYMNPPLTAEERDWCGC</sequence>
<dbReference type="OrthoDB" id="3563614at2759"/>